<name>N6UAU0_9HYPH</name>
<evidence type="ECO:0000313" key="3">
    <source>
        <dbReference type="Proteomes" id="UP000012429"/>
    </source>
</evidence>
<dbReference type="EMBL" id="AQHN01000005">
    <property type="protein sequence ID" value="ENN89629.1"/>
    <property type="molecule type" value="Genomic_DNA"/>
</dbReference>
<evidence type="ECO:0000256" key="1">
    <source>
        <dbReference type="SAM" id="MobiDB-lite"/>
    </source>
</evidence>
<dbReference type="Proteomes" id="UP000012429">
    <property type="component" value="Unassembled WGS sequence"/>
</dbReference>
<protein>
    <submittedName>
        <fullName evidence="2">Uncharacterized protein</fullName>
    </submittedName>
</protein>
<accession>N6UAU0</accession>
<feature type="region of interest" description="Disordered" evidence="1">
    <location>
        <begin position="1"/>
        <end position="37"/>
    </location>
</feature>
<comment type="caution">
    <text evidence="2">The sequence shown here is derived from an EMBL/GenBank/DDBJ whole genome shotgun (WGS) entry which is preliminary data.</text>
</comment>
<keyword evidence="3" id="KW-1185">Reference proteome</keyword>
<reference evidence="2 3" key="1">
    <citation type="journal article" date="2012" name="BMC Genomics">
        <title>Genomic basis of broad host range and environmental adaptability of Rhizobium tropici CIAT 899 and Rhizobium sp. PRF 81 which are used in inoculants for common bean (Phaseolus vulgaris L.).</title>
        <authorList>
            <person name="Ormeno-Orrillo E."/>
            <person name="Menna P."/>
            <person name="Almeida L.G."/>
            <person name="Ollero F.J."/>
            <person name="Nicolas M.F."/>
            <person name="Pains Rodrigues E."/>
            <person name="Shigueyoshi Nakatani A."/>
            <person name="Silva Batista J.S."/>
            <person name="Oliveira Chueire L.M."/>
            <person name="Souza R.C."/>
            <person name="Ribeiro Vasconcelos A.T."/>
            <person name="Megias M."/>
            <person name="Hungria M."/>
            <person name="Martinez-Romero E."/>
        </authorList>
    </citation>
    <scope>NUCLEOTIDE SEQUENCE [LARGE SCALE GENOMIC DNA]</scope>
    <source>
        <strain evidence="2 3">PRF 81</strain>
    </source>
</reference>
<organism evidence="2 3">
    <name type="scientific">Rhizobium freirei PRF 81</name>
    <dbReference type="NCBI Taxonomy" id="363754"/>
    <lineage>
        <taxon>Bacteria</taxon>
        <taxon>Pseudomonadati</taxon>
        <taxon>Pseudomonadota</taxon>
        <taxon>Alphaproteobacteria</taxon>
        <taxon>Hyphomicrobiales</taxon>
        <taxon>Rhizobiaceae</taxon>
        <taxon>Rhizobium/Agrobacterium group</taxon>
        <taxon>Rhizobium</taxon>
    </lineage>
</organism>
<sequence length="484" mass="53130">MRKAQAPPYPASSTRQHRRARTPSERKRRHSPTRGVSACAVRRASISILAMIGDHHGFESQSLRLAHALRLRLQLAAGGENIPPARRADRRGVTGRIDEIGELLDLLPVRTLVVRAGPGVEGDEVDLGRNAFQELDQPLGVLEAVVDALQHHIFEGDAARIRETGIGAAGVHQLLQRIFLVDRHEHVAQIVTHRMQRDRQHDANLIAGAIDFRHDAGGRKRDAALRQGQAVAVGGDKQGRLDAVEIIERLAHAHHDDVADLASLSRHDGALRRFAIREITEPIARQQQLRQDLFCRQIAHQPLRAGMTEGTGERAADLARNAKRASALFRNIDGLDLDRTASAARREAQQPFAGAVVGDLLLDDLRTSDGEMRLQHLAHVLRDIHHGIEIGDAAHIDPVPELADTHLDLLVGDALLLESGAHFLARQADQRRFRRKLDRLRYGHRLKLGGGHDISGGHGIIPTVHIGDAAKADESRGCGQGTEI</sequence>
<proteinExistence type="predicted"/>
<evidence type="ECO:0000313" key="2">
    <source>
        <dbReference type="EMBL" id="ENN89629.1"/>
    </source>
</evidence>
<gene>
    <name evidence="2" type="ORF">RHSP_37267</name>
</gene>
<dbReference type="AlphaFoldDB" id="N6UAU0"/>
<feature type="compositionally biased region" description="Basic residues" evidence="1">
    <location>
        <begin position="15"/>
        <end position="32"/>
    </location>
</feature>